<keyword evidence="3" id="KW-0227">DNA damage</keyword>
<feature type="region of interest" description="Disordered" evidence="6">
    <location>
        <begin position="1"/>
        <end position="38"/>
    </location>
</feature>
<comment type="caution">
    <text evidence="8">The sequence shown here is derived from an EMBL/GenBank/DDBJ whole genome shotgun (WGS) entry which is preliminary data.</text>
</comment>
<evidence type="ECO:0000256" key="3">
    <source>
        <dbReference type="ARBA" id="ARBA00022763"/>
    </source>
</evidence>
<dbReference type="Pfam" id="PF05192">
    <property type="entry name" value="MutS_III"/>
    <property type="match status" value="1"/>
</dbReference>
<evidence type="ECO:0000256" key="6">
    <source>
        <dbReference type="SAM" id="MobiDB-lite"/>
    </source>
</evidence>
<dbReference type="PROSITE" id="PS00486">
    <property type="entry name" value="DNA_MISMATCH_REPAIR_2"/>
    <property type="match status" value="1"/>
</dbReference>
<gene>
    <name evidence="8" type="ORF">OT_ostta06g00330</name>
</gene>
<dbReference type="PANTHER" id="PTHR11361:SF148">
    <property type="entry name" value="DNA MISMATCH REPAIR PROTEIN MSH6"/>
    <property type="match status" value="1"/>
</dbReference>
<feature type="domain" description="DNA mismatch repair proteins mutS family" evidence="7">
    <location>
        <begin position="856"/>
        <end position="872"/>
    </location>
</feature>
<dbReference type="SMART" id="SM00534">
    <property type="entry name" value="MUTSac"/>
    <property type="match status" value="1"/>
</dbReference>
<dbReference type="GO" id="GO:0140664">
    <property type="term" value="F:ATP-dependent DNA damage sensor activity"/>
    <property type="evidence" value="ECO:0007669"/>
    <property type="project" value="InterPro"/>
</dbReference>
<dbReference type="InterPro" id="IPR036187">
    <property type="entry name" value="DNA_mismatch_repair_MutS_sf"/>
</dbReference>
<dbReference type="SMART" id="SM00533">
    <property type="entry name" value="MUTSd"/>
    <property type="match status" value="1"/>
</dbReference>
<dbReference type="Gene3D" id="3.40.1170.10">
    <property type="entry name" value="DNA repair protein MutS, domain I"/>
    <property type="match status" value="1"/>
</dbReference>
<organism evidence="8 9">
    <name type="scientific">Ostreococcus tauri</name>
    <name type="common">Marine green alga</name>
    <dbReference type="NCBI Taxonomy" id="70448"/>
    <lineage>
        <taxon>Eukaryota</taxon>
        <taxon>Viridiplantae</taxon>
        <taxon>Chlorophyta</taxon>
        <taxon>Mamiellophyceae</taxon>
        <taxon>Mamiellales</taxon>
        <taxon>Bathycoccaceae</taxon>
        <taxon>Ostreococcus</taxon>
    </lineage>
</organism>
<feature type="compositionally biased region" description="Basic and acidic residues" evidence="6">
    <location>
        <begin position="56"/>
        <end position="81"/>
    </location>
</feature>
<comment type="similarity">
    <text evidence="1">Belongs to the DNA mismatch repair MutS family.</text>
</comment>
<reference evidence="9" key="1">
    <citation type="journal article" date="2006" name="Proc. Natl. Acad. Sci. U.S.A.">
        <title>Genome analysis of the smallest free-living eukaryote Ostreococcus tauri unveils many unique features.</title>
        <authorList>
            <person name="Derelle E."/>
            <person name="Ferraz C."/>
            <person name="Rombauts S."/>
            <person name="Rouze P."/>
            <person name="Worden A.Z."/>
            <person name="Robbens S."/>
            <person name="Partensky F."/>
            <person name="Degroeve S."/>
            <person name="Echeynie S."/>
            <person name="Cooke R."/>
            <person name="Saeys Y."/>
            <person name="Wuyts J."/>
            <person name="Jabbari K."/>
            <person name="Bowler C."/>
            <person name="Panaud O."/>
            <person name="Piegu B."/>
            <person name="Ball S.G."/>
            <person name="Ral J.-P."/>
            <person name="Bouget F.-Y."/>
            <person name="Piganeau G."/>
            <person name="De Baets B."/>
            <person name="Picard A."/>
            <person name="Delseny M."/>
            <person name="Demaille J."/>
            <person name="Van de Peer Y."/>
            <person name="Moreau H."/>
        </authorList>
    </citation>
    <scope>NUCLEOTIDE SEQUENCE [LARGE SCALE GENOMIC DNA]</scope>
    <source>
        <strain evidence="9">OTTH 0595 / CCAP 157/2 / RCC745</strain>
    </source>
</reference>
<dbReference type="AlphaFoldDB" id="A0A090M1U8"/>
<dbReference type="SUPFAM" id="SSF48334">
    <property type="entry name" value="DNA repair protein MutS, domain III"/>
    <property type="match status" value="1"/>
</dbReference>
<name>A0A090M1U8_OSTTA</name>
<dbReference type="Gene3D" id="3.30.420.110">
    <property type="entry name" value="MutS, connector domain"/>
    <property type="match status" value="1"/>
</dbReference>
<dbReference type="Gene3D" id="3.40.50.300">
    <property type="entry name" value="P-loop containing nucleotide triphosphate hydrolases"/>
    <property type="match status" value="1"/>
</dbReference>
<keyword evidence="5" id="KW-0238">DNA-binding</keyword>
<dbReference type="InterPro" id="IPR016151">
    <property type="entry name" value="DNA_mismatch_repair_MutS_N"/>
</dbReference>
<evidence type="ECO:0000259" key="7">
    <source>
        <dbReference type="PROSITE" id="PS00486"/>
    </source>
</evidence>
<dbReference type="Pfam" id="PF00488">
    <property type="entry name" value="MutS_V"/>
    <property type="match status" value="1"/>
</dbReference>
<dbReference type="STRING" id="70448.A0A090M1U8"/>
<dbReference type="InterPro" id="IPR007696">
    <property type="entry name" value="DNA_mismatch_repair_MutS_core"/>
</dbReference>
<dbReference type="SUPFAM" id="SSF55271">
    <property type="entry name" value="DNA repair protein MutS, domain I"/>
    <property type="match status" value="1"/>
</dbReference>
<reference evidence="8 9" key="2">
    <citation type="journal article" date="2014" name="BMC Genomics">
        <title>An improved genome of the model marine alga Ostreococcus tauri unfolds by assessing Illumina de novo assemblies.</title>
        <authorList>
            <person name="Blanc-Mathieu R."/>
            <person name="Verhelst B."/>
            <person name="Derelle E."/>
            <person name="Rombauts S."/>
            <person name="Bouget F.Y."/>
            <person name="Carre I."/>
            <person name="Chateau A."/>
            <person name="Eyre-Walker A."/>
            <person name="Grimsley N."/>
            <person name="Moreau H."/>
            <person name="Piegu B."/>
            <person name="Rivals E."/>
            <person name="Schackwitz W."/>
            <person name="Van de Peer Y."/>
            <person name="Piganeau G."/>
        </authorList>
    </citation>
    <scope>NUCLEOTIDE SEQUENCE [LARGE SCALE GENOMIC DNA]</scope>
    <source>
        <strain evidence="9">OTTH 0595 / CCAP 157/2 / RCC745</strain>
    </source>
</reference>
<dbReference type="InterPro" id="IPR036678">
    <property type="entry name" value="MutS_con_dom_sf"/>
</dbReference>
<evidence type="ECO:0000256" key="5">
    <source>
        <dbReference type="ARBA" id="ARBA00023125"/>
    </source>
</evidence>
<proteinExistence type="inferred from homology"/>
<dbReference type="GO" id="GO:0032301">
    <property type="term" value="C:MutSalpha complex"/>
    <property type="evidence" value="ECO:0007669"/>
    <property type="project" value="TreeGrafter"/>
</dbReference>
<evidence type="ECO:0000256" key="2">
    <source>
        <dbReference type="ARBA" id="ARBA00022741"/>
    </source>
</evidence>
<dbReference type="OrthoDB" id="497591at2759"/>
<dbReference type="GeneID" id="9835421"/>
<keyword evidence="2" id="KW-0547">Nucleotide-binding</keyword>
<dbReference type="InterPro" id="IPR017261">
    <property type="entry name" value="DNA_mismatch_repair_MutS/MSH"/>
</dbReference>
<dbReference type="Proteomes" id="UP000009170">
    <property type="component" value="Unassembled WGS sequence"/>
</dbReference>
<feature type="region of interest" description="Disordered" evidence="6">
    <location>
        <begin position="56"/>
        <end position="97"/>
    </location>
</feature>
<keyword evidence="4" id="KW-0067">ATP-binding</keyword>
<dbReference type="Pfam" id="PF01624">
    <property type="entry name" value="MutS_I"/>
    <property type="match status" value="1"/>
</dbReference>
<dbReference type="SUPFAM" id="SSF53150">
    <property type="entry name" value="DNA repair protein MutS, domain II"/>
    <property type="match status" value="1"/>
</dbReference>
<evidence type="ECO:0000313" key="9">
    <source>
        <dbReference type="Proteomes" id="UP000009170"/>
    </source>
</evidence>
<dbReference type="PIRSF" id="PIRSF037677">
    <property type="entry name" value="DNA_mis_repair_Msh6"/>
    <property type="match status" value="1"/>
</dbReference>
<sequence>MEMGAAETRDGARRAAMRAKLGVAGETNRREFPDEESFSIRSERFARDAALDDTPEFLRRPVDAMGRKRPTSEEQAVHRLGDAASASRFDPSSVKTDDRSMRGAFSQQFWKIKSKLMDAVVMIRHGSFYNMFDVDADAGMAVGLRLTGGNTGFMRKVGCRVDSFDEWAARLLASGRAVARVEQMEEVAKLGSVINRECCEVLTPALDRGLTRHEGASFFLAIAEDESSSCRFGACALDGQSGTAALGSVSLEELSTVLVHYEPREVVISESLGDEARRILVAYSRTRESANVPLRLLERGGVKLPTIRGADVLRAIKHLNEDDVPISDTILKAPELELRAVFYAMRHLSWCGIVEDVFTRVSFTNIVSSTDLQPLEVRSDERPSAFTLARDLTFMKLDGEAIKSLHVLTGDTGKITGSLFNFLNNTMTTAGRRRLRQWLLRPLRDVQAIEARLDVVQEFSSDHFTLQALRDAMKRLKFDHERLFTKASRLSIKCSKVYNIVRFNQSLTRDADEMGLNEVAPKGAHSLEDILLDAVNMLSFWSIYKRELFPFSQLLDAMLEICDVVSVLGPDLAERNSSIASLCDDLDGARDFLRQLRSSLIVTQISKKQFVVTPSPEFFVEYGEAAREAMCEQHIDPISRRQSERIRKEFRSIYIPLSDDDEERDGEQQDAADKADLAAADAFTELMAAFREEIPRFERVVSAVCDLDVLQSFATSCSSSRSAVGFTRPKFVNSASNVLELTRSWHPLIKPSIVNNAKGITRECGIVDNDVSLNIPFMLLTGPNMSGKSSFLRQIAVTVIMAQMGCLVPAASCELSVTDSIMTRIGGDDNLANGVSTFLNEMHGAAKIMKDLTPSTLVILDELGRGTSTLDGYAIAFAVSLRLIEGVVKPRVLFATHYHRLGDDLSRQVEAEKAFILRHVGVQSLGGTLRMMYTLESGPAPLGSCALHVARIAGFPPGILTRASHVAQTVNFSGKDKTGAASSYEPPEFLLTNDEHVSLARLIADPALVGDSEALGNGIAWARSFYTLWCKCHDLALRSNEP</sequence>
<dbReference type="InterPro" id="IPR045076">
    <property type="entry name" value="MutS"/>
</dbReference>
<dbReference type="PANTHER" id="PTHR11361">
    <property type="entry name" value="DNA MISMATCH REPAIR PROTEIN MUTS FAMILY MEMBER"/>
    <property type="match status" value="1"/>
</dbReference>
<dbReference type="KEGG" id="ota:OT_ostta06g00330"/>
<dbReference type="GO" id="GO:0006298">
    <property type="term" value="P:mismatch repair"/>
    <property type="evidence" value="ECO:0007669"/>
    <property type="project" value="InterPro"/>
</dbReference>
<dbReference type="SUPFAM" id="SSF52540">
    <property type="entry name" value="P-loop containing nucleoside triphosphate hydrolases"/>
    <property type="match status" value="1"/>
</dbReference>
<dbReference type="GO" id="GO:0030983">
    <property type="term" value="F:mismatched DNA binding"/>
    <property type="evidence" value="ECO:0007669"/>
    <property type="project" value="InterPro"/>
</dbReference>
<dbReference type="RefSeq" id="XP_022839138.1">
    <property type="nucleotide sequence ID" value="XM_022983926.1"/>
</dbReference>
<evidence type="ECO:0000256" key="4">
    <source>
        <dbReference type="ARBA" id="ARBA00022840"/>
    </source>
</evidence>
<protein>
    <submittedName>
        <fullName evidence="8">DNA mismatch repair protein MutS-like,N-terminal</fullName>
    </submittedName>
</protein>
<evidence type="ECO:0000313" key="8">
    <source>
        <dbReference type="EMBL" id="CEF98210.1"/>
    </source>
</evidence>
<evidence type="ECO:0000256" key="1">
    <source>
        <dbReference type="ARBA" id="ARBA00006271"/>
    </source>
</evidence>
<dbReference type="Gene3D" id="1.10.1420.10">
    <property type="match status" value="2"/>
</dbReference>
<dbReference type="InterPro" id="IPR007695">
    <property type="entry name" value="DNA_mismatch_repair_MutS-lik_N"/>
</dbReference>
<dbReference type="GO" id="GO:0005524">
    <property type="term" value="F:ATP binding"/>
    <property type="evidence" value="ECO:0007669"/>
    <property type="project" value="UniProtKB-KW"/>
</dbReference>
<dbReference type="EMBL" id="CAID01000006">
    <property type="protein sequence ID" value="CEF98210.1"/>
    <property type="molecule type" value="Genomic_DNA"/>
</dbReference>
<dbReference type="InterPro" id="IPR027417">
    <property type="entry name" value="P-loop_NTPase"/>
</dbReference>
<accession>A0A090M1U8</accession>
<dbReference type="InParanoid" id="A0A090M1U8"/>
<dbReference type="InterPro" id="IPR000432">
    <property type="entry name" value="DNA_mismatch_repair_MutS_C"/>
</dbReference>
<keyword evidence="9" id="KW-1185">Reference proteome</keyword>